<organism evidence="1 2">
    <name type="scientific">Neobacillus massiliamazoniensis</name>
    <dbReference type="NCBI Taxonomy" id="1499688"/>
    <lineage>
        <taxon>Bacteria</taxon>
        <taxon>Bacillati</taxon>
        <taxon>Bacillota</taxon>
        <taxon>Bacilli</taxon>
        <taxon>Bacillales</taxon>
        <taxon>Bacillaceae</taxon>
        <taxon>Neobacillus</taxon>
    </lineage>
</organism>
<dbReference type="AlphaFoldDB" id="A0A0U1P2S7"/>
<evidence type="ECO:0008006" key="3">
    <source>
        <dbReference type="Google" id="ProtNLM"/>
    </source>
</evidence>
<evidence type="ECO:0000313" key="2">
    <source>
        <dbReference type="Proteomes" id="UP000199087"/>
    </source>
</evidence>
<dbReference type="OrthoDB" id="2427445at2"/>
<dbReference type="Proteomes" id="UP000199087">
    <property type="component" value="Unassembled WGS sequence"/>
</dbReference>
<reference evidence="2" key="1">
    <citation type="submission" date="2015-05" db="EMBL/GenBank/DDBJ databases">
        <authorList>
            <person name="Urmite Genomes"/>
        </authorList>
    </citation>
    <scope>NUCLEOTIDE SEQUENCE [LARGE SCALE GENOMIC DNA]</scope>
    <source>
        <strain evidence="2">LF1</strain>
    </source>
</reference>
<name>A0A0U1P2S7_9BACI</name>
<accession>A0A0U1P2S7</accession>
<dbReference type="EMBL" id="CVRB01000005">
    <property type="protein sequence ID" value="CRK84575.1"/>
    <property type="molecule type" value="Genomic_DNA"/>
</dbReference>
<keyword evidence="2" id="KW-1185">Reference proteome</keyword>
<gene>
    <name evidence="1" type="ORF">BN000_04617</name>
</gene>
<proteinExistence type="predicted"/>
<protein>
    <recommendedName>
        <fullName evidence="3">Viral late gene transcription factor 3 zinc ribbon domain-containing protein</fullName>
    </recommendedName>
</protein>
<evidence type="ECO:0000313" key="1">
    <source>
        <dbReference type="EMBL" id="CRK84575.1"/>
    </source>
</evidence>
<sequence>MKIEVKDDDKLIISDFEFYGHIDQNQSCSDCKCNLIYYEDFDAYFCPQCNNWTESKCSDPDFTYCPNRPEKPLPHK</sequence>
<dbReference type="RefSeq" id="WP_090638637.1">
    <property type="nucleotide sequence ID" value="NZ_CVRB01000005.1"/>
</dbReference>